<dbReference type="SUPFAM" id="SSF47226">
    <property type="entry name" value="Histidine-containing phosphotransfer domain, HPT domain"/>
    <property type="match status" value="1"/>
</dbReference>
<dbReference type="AlphaFoldDB" id="A0AAN1KLS7"/>
<dbReference type="KEGG" id="vsh:BSZ05_01290"/>
<protein>
    <recommendedName>
        <fullName evidence="5">HPt domain-containing protein</fullName>
    </recommendedName>
</protein>
<feature type="modified residue" description="Phosphohistidine" evidence="2">
    <location>
        <position position="377"/>
    </location>
</feature>
<keyword evidence="4" id="KW-1133">Transmembrane helix</keyword>
<feature type="transmembrane region" description="Helical" evidence="4">
    <location>
        <begin position="7"/>
        <end position="29"/>
    </location>
</feature>
<keyword evidence="4" id="KW-0472">Membrane</keyword>
<dbReference type="Proteomes" id="UP000197092">
    <property type="component" value="Chromosome 1"/>
</dbReference>
<keyword evidence="2" id="KW-0597">Phosphoprotein</keyword>
<dbReference type="GO" id="GO:0004672">
    <property type="term" value="F:protein kinase activity"/>
    <property type="evidence" value="ECO:0007669"/>
    <property type="project" value="UniProtKB-ARBA"/>
</dbReference>
<feature type="transmembrane region" description="Helical" evidence="4">
    <location>
        <begin position="231"/>
        <end position="250"/>
    </location>
</feature>
<dbReference type="EMBL" id="CP018308">
    <property type="protein sequence ID" value="ASI88557.1"/>
    <property type="molecule type" value="Genomic_DNA"/>
</dbReference>
<proteinExistence type="predicted"/>
<evidence type="ECO:0000256" key="3">
    <source>
        <dbReference type="SAM" id="MobiDB-lite"/>
    </source>
</evidence>
<reference evidence="7" key="1">
    <citation type="submission" date="2016-12" db="EMBL/GenBank/DDBJ databases">
        <title>Comparative genomic analysis reveals the diversity, evolution, and environmental adaptation strategies of the genus Vibrio.</title>
        <authorList>
            <person name="Lin H."/>
            <person name="Wang X."/>
            <person name="Zhang X.-H."/>
        </authorList>
    </citation>
    <scope>NUCLEOTIDE SEQUENCE [LARGE SCALE GENOMIC DNA]</scope>
    <source>
        <strain evidence="7">QT6D1</strain>
    </source>
</reference>
<dbReference type="Gene3D" id="1.20.120.160">
    <property type="entry name" value="HPT domain"/>
    <property type="match status" value="1"/>
</dbReference>
<sequence>MLNSYKRLFTVVAIVGMMWALAISVVVYLTSKEDQINHLMDEISISINKLQQTLFLPQPYRSKFSEQIELDIQLIHAQAIQLKSLTSSDLLSDVSHTVYLLERFVEQAELLASDETRLDEFIARVSEQTPTFSASAKALSNQLSYVVLDTLFNESIEPRQVYLRLEEIQRAAYQLPEEDRLELLALNSQASVLLSQSANTEFLIERVVNHPVMRELSQRTEQSKLIVNHQILMIVMLSIVAMALIILTAIRTMRVAQDSQLQPATQSLATESSVEQEQHISEPELALAVDIESQAVPNQLKTAPNVETEVETEQQASAQRKESSEAIDFSKMLNTLDGDRESMLLLLGVFVSEHAQDAERLQQHLTDDIEQATRIAHTLKGVSGSIFADELRKVATVAEKSLKESQTLSETVLADLDANLQQAIVSAQAYIAQSTT</sequence>
<evidence type="ECO:0000313" key="7">
    <source>
        <dbReference type="Proteomes" id="UP000197092"/>
    </source>
</evidence>
<evidence type="ECO:0000256" key="1">
    <source>
        <dbReference type="ARBA" id="ARBA00023012"/>
    </source>
</evidence>
<accession>A0AAN1KLS7</accession>
<keyword evidence="1" id="KW-0902">Two-component regulatory system</keyword>
<evidence type="ECO:0000256" key="2">
    <source>
        <dbReference type="PROSITE-ProRule" id="PRU00110"/>
    </source>
</evidence>
<dbReference type="Pfam" id="PF01627">
    <property type="entry name" value="Hpt"/>
    <property type="match status" value="1"/>
</dbReference>
<keyword evidence="4" id="KW-0812">Transmembrane</keyword>
<dbReference type="GO" id="GO:0000160">
    <property type="term" value="P:phosphorelay signal transduction system"/>
    <property type="evidence" value="ECO:0007669"/>
    <property type="project" value="UniProtKB-KW"/>
</dbReference>
<dbReference type="InterPro" id="IPR008207">
    <property type="entry name" value="Sig_transdc_His_kin_Hpt_dom"/>
</dbReference>
<feature type="domain" description="HPt" evidence="5">
    <location>
        <begin position="336"/>
        <end position="436"/>
    </location>
</feature>
<dbReference type="InterPro" id="IPR036641">
    <property type="entry name" value="HPT_dom_sf"/>
</dbReference>
<evidence type="ECO:0000259" key="5">
    <source>
        <dbReference type="PROSITE" id="PS50894"/>
    </source>
</evidence>
<feature type="region of interest" description="Disordered" evidence="3">
    <location>
        <begin position="301"/>
        <end position="323"/>
    </location>
</feature>
<name>A0AAN1KLS7_9VIBR</name>
<dbReference type="PROSITE" id="PS50894">
    <property type="entry name" value="HPT"/>
    <property type="match status" value="1"/>
</dbReference>
<evidence type="ECO:0000256" key="4">
    <source>
        <dbReference type="SAM" id="Phobius"/>
    </source>
</evidence>
<gene>
    <name evidence="6" type="ORF">BSZ05_01290</name>
</gene>
<organism evidence="6 7">
    <name type="scientific">Vibrio mediterranei</name>
    <dbReference type="NCBI Taxonomy" id="689"/>
    <lineage>
        <taxon>Bacteria</taxon>
        <taxon>Pseudomonadati</taxon>
        <taxon>Pseudomonadota</taxon>
        <taxon>Gammaproteobacteria</taxon>
        <taxon>Vibrionales</taxon>
        <taxon>Vibrionaceae</taxon>
        <taxon>Vibrio</taxon>
    </lineage>
</organism>
<evidence type="ECO:0000313" key="6">
    <source>
        <dbReference type="EMBL" id="ASI88557.1"/>
    </source>
</evidence>